<dbReference type="Proteomes" id="UP000290289">
    <property type="component" value="Chromosome 7"/>
</dbReference>
<dbReference type="Gene3D" id="3.40.850.10">
    <property type="entry name" value="Kinesin motor domain"/>
    <property type="match status" value="1"/>
</dbReference>
<comment type="caution">
    <text evidence="1">The sequence shown here is derived from an EMBL/GenBank/DDBJ whole genome shotgun (WGS) entry which is preliminary data.</text>
</comment>
<sequence>MEMLAHGSSNLPTKVNIAPDILEYVYIFAYDQIGSGKTYTMMGRRNAPKNEQSSRSHFVFTLCNLGENENTKQEVNWILNLIDLELRDCRGRVQPESGWRKPKLLTKV</sequence>
<name>A0A498JML0_MALDO</name>
<dbReference type="EMBL" id="RDQH01000333">
    <property type="protein sequence ID" value="RXH95104.1"/>
    <property type="molecule type" value="Genomic_DNA"/>
</dbReference>
<evidence type="ECO:0000313" key="2">
    <source>
        <dbReference type="Proteomes" id="UP000290289"/>
    </source>
</evidence>
<accession>A0A498JML0</accession>
<dbReference type="InterPro" id="IPR036961">
    <property type="entry name" value="Kinesin_motor_dom_sf"/>
</dbReference>
<reference evidence="1 2" key="1">
    <citation type="submission" date="2018-10" db="EMBL/GenBank/DDBJ databases">
        <title>A high-quality apple genome assembly.</title>
        <authorList>
            <person name="Hu J."/>
        </authorList>
    </citation>
    <scope>NUCLEOTIDE SEQUENCE [LARGE SCALE GENOMIC DNA]</scope>
    <source>
        <strain evidence="2">cv. HFTH1</strain>
        <tissue evidence="1">Young leaf</tissue>
    </source>
</reference>
<dbReference type="STRING" id="3750.A0A498JML0"/>
<proteinExistence type="predicted"/>
<organism evidence="1 2">
    <name type="scientific">Malus domestica</name>
    <name type="common">Apple</name>
    <name type="synonym">Pyrus malus</name>
    <dbReference type="NCBI Taxonomy" id="3750"/>
    <lineage>
        <taxon>Eukaryota</taxon>
        <taxon>Viridiplantae</taxon>
        <taxon>Streptophyta</taxon>
        <taxon>Embryophyta</taxon>
        <taxon>Tracheophyta</taxon>
        <taxon>Spermatophyta</taxon>
        <taxon>Magnoliopsida</taxon>
        <taxon>eudicotyledons</taxon>
        <taxon>Gunneridae</taxon>
        <taxon>Pentapetalae</taxon>
        <taxon>rosids</taxon>
        <taxon>fabids</taxon>
        <taxon>Rosales</taxon>
        <taxon>Rosaceae</taxon>
        <taxon>Amygdaloideae</taxon>
        <taxon>Maleae</taxon>
        <taxon>Malus</taxon>
    </lineage>
</organism>
<dbReference type="SUPFAM" id="SSF52540">
    <property type="entry name" value="P-loop containing nucleoside triphosphate hydrolases"/>
    <property type="match status" value="1"/>
</dbReference>
<keyword evidence="2" id="KW-1185">Reference proteome</keyword>
<protein>
    <submittedName>
        <fullName evidence="1">Uncharacterized protein</fullName>
    </submittedName>
</protein>
<dbReference type="AlphaFoldDB" id="A0A498JML0"/>
<gene>
    <name evidence="1" type="ORF">DVH24_024788</name>
</gene>
<evidence type="ECO:0000313" key="1">
    <source>
        <dbReference type="EMBL" id="RXH95104.1"/>
    </source>
</evidence>
<dbReference type="InterPro" id="IPR027417">
    <property type="entry name" value="P-loop_NTPase"/>
</dbReference>